<name>A0A7K1FP65_9ACTN</name>
<dbReference type="Proteomes" id="UP000460221">
    <property type="component" value="Unassembled WGS sequence"/>
</dbReference>
<dbReference type="GO" id="GO:0016758">
    <property type="term" value="F:hexosyltransferase activity"/>
    <property type="evidence" value="ECO:0007669"/>
    <property type="project" value="InterPro"/>
</dbReference>
<accession>A0A7K1FP65</accession>
<dbReference type="EMBL" id="WLYK01000003">
    <property type="protein sequence ID" value="MTD14604.1"/>
    <property type="molecule type" value="Genomic_DNA"/>
</dbReference>
<gene>
    <name evidence="2" type="ORF">GIS00_11690</name>
</gene>
<evidence type="ECO:0000259" key="1">
    <source>
        <dbReference type="Pfam" id="PF04101"/>
    </source>
</evidence>
<dbReference type="Pfam" id="PF04101">
    <property type="entry name" value="Glyco_tran_28_C"/>
    <property type="match status" value="1"/>
</dbReference>
<dbReference type="SUPFAM" id="SSF53756">
    <property type="entry name" value="UDP-Glycosyltransferase/glycogen phosphorylase"/>
    <property type="match status" value="1"/>
</dbReference>
<dbReference type="RefSeq" id="WP_322097876.1">
    <property type="nucleotide sequence ID" value="NZ_WLYK01000003.1"/>
</dbReference>
<evidence type="ECO:0000313" key="2">
    <source>
        <dbReference type="EMBL" id="MTD14604.1"/>
    </source>
</evidence>
<evidence type="ECO:0000313" key="3">
    <source>
        <dbReference type="Proteomes" id="UP000460221"/>
    </source>
</evidence>
<proteinExistence type="predicted"/>
<comment type="caution">
    <text evidence="2">The sequence shown here is derived from an EMBL/GenBank/DDBJ whole genome shotgun (WGS) entry which is preliminary data.</text>
</comment>
<organism evidence="2 3">
    <name type="scientific">Nakamurella alba</name>
    <dbReference type="NCBI Taxonomy" id="2665158"/>
    <lineage>
        <taxon>Bacteria</taxon>
        <taxon>Bacillati</taxon>
        <taxon>Actinomycetota</taxon>
        <taxon>Actinomycetes</taxon>
        <taxon>Nakamurellales</taxon>
        <taxon>Nakamurellaceae</taxon>
        <taxon>Nakamurella</taxon>
    </lineage>
</organism>
<sequence>MIGYYVHHQGLGHLHRAGAITEHLTVPVTVLSSLPTRPWHHLQEWVQLPSDAGVADDDVSGDPTAGGVLHWAPTRHHGLRDRMSAISDWIRRAAPDLVVVDVSVEVALLCRLHGVPTVVMGMPGDRSDRPHRLAYDSADAVLAPWAAEFARTSWPESWRSKTFHAGSISRFDASHPPFHEREAGPWRALRLTGSGGTHGVGPGAPSVVPGWQWTVAHGLDEDEVRAAIDRADVVVTHAGQNALAEVAALSTPAVVVPEERPHGEQYDTAAVLEAAGLAVVAGPDDTWADLLPAALQLGGDGWARWRSGGGAPAAATYLDNLVAAHRSA</sequence>
<dbReference type="InterPro" id="IPR007235">
    <property type="entry name" value="Glyco_trans_28_C"/>
</dbReference>
<keyword evidence="3" id="KW-1185">Reference proteome</keyword>
<keyword evidence="2" id="KW-0808">Transferase</keyword>
<dbReference type="PANTHER" id="PTHR21015:SF22">
    <property type="entry name" value="GLYCOSYLTRANSFERASE"/>
    <property type="match status" value="1"/>
</dbReference>
<feature type="domain" description="Glycosyl transferase family 28 C-terminal" evidence="1">
    <location>
        <begin position="222"/>
        <end position="281"/>
    </location>
</feature>
<dbReference type="Gene3D" id="3.40.50.2000">
    <property type="entry name" value="Glycogen Phosphorylase B"/>
    <property type="match status" value="1"/>
</dbReference>
<protein>
    <submittedName>
        <fullName evidence="2">Glycosyl transferase</fullName>
    </submittedName>
</protein>
<dbReference type="AlphaFoldDB" id="A0A7K1FP65"/>
<reference evidence="2 3" key="1">
    <citation type="submission" date="2019-11" db="EMBL/GenBank/DDBJ databases">
        <authorList>
            <person name="Jiang L.-Q."/>
        </authorList>
    </citation>
    <scope>NUCLEOTIDE SEQUENCE [LARGE SCALE GENOMIC DNA]</scope>
    <source>
        <strain evidence="2 3">YIM 132087</strain>
    </source>
</reference>
<dbReference type="PANTHER" id="PTHR21015">
    <property type="entry name" value="UDP-N-ACETYLGLUCOSAMINE--N-ACETYLMURAMYL-(PENTAPEPTIDE) PYROPHOSPHORYL-UNDECAPRENOL N-ACETYLGLUCOSAMINE TRANSFERASE 1"/>
    <property type="match status" value="1"/>
</dbReference>